<dbReference type="InterPro" id="IPR044245">
    <property type="entry name" value="Spartan"/>
</dbReference>
<dbReference type="GO" id="GO:0005634">
    <property type="term" value="C:nucleus"/>
    <property type="evidence" value="ECO:0007669"/>
    <property type="project" value="UniProtKB-SubCell"/>
</dbReference>
<feature type="compositionally biased region" description="Basic and acidic residues" evidence="17">
    <location>
        <begin position="234"/>
        <end position="257"/>
    </location>
</feature>
<dbReference type="GO" id="GO:0005694">
    <property type="term" value="C:chromosome"/>
    <property type="evidence" value="ECO:0007669"/>
    <property type="project" value="UniProtKB-SubCell"/>
</dbReference>
<gene>
    <name evidence="19" type="ORF">ACEWY4_021711</name>
</gene>
<comment type="subcellular location">
    <subcellularLocation>
        <location evidence="2">Chromosome</location>
    </subcellularLocation>
    <subcellularLocation>
        <location evidence="1">Nucleus</location>
    </subcellularLocation>
</comment>
<feature type="region of interest" description="Disordered" evidence="17">
    <location>
        <begin position="214"/>
        <end position="269"/>
    </location>
</feature>
<evidence type="ECO:0000256" key="13">
    <source>
        <dbReference type="ARBA" id="ARBA00023242"/>
    </source>
</evidence>
<protein>
    <recommendedName>
        <fullName evidence="14">DNA-dependent metalloprotease SPRTN</fullName>
    </recommendedName>
    <alternativeName>
        <fullName evidence="15">Protein with SprT-like domain at the N terminus</fullName>
    </alternativeName>
</protein>
<keyword evidence="7 16" id="KW-0227">DNA damage</keyword>
<feature type="compositionally biased region" description="Polar residues" evidence="17">
    <location>
        <begin position="397"/>
        <end position="454"/>
    </location>
</feature>
<feature type="compositionally biased region" description="Polar residues" evidence="17">
    <location>
        <begin position="29"/>
        <end position="38"/>
    </location>
</feature>
<dbReference type="Gene3D" id="3.30.160.60">
    <property type="entry name" value="Classic Zinc Finger"/>
    <property type="match status" value="1"/>
</dbReference>
<dbReference type="Pfam" id="PF22934">
    <property type="entry name" value="SPRTN_ZBD"/>
    <property type="match status" value="1"/>
</dbReference>
<dbReference type="PANTHER" id="PTHR21220:SF0">
    <property type="entry name" value="DNA-DEPENDENT METALLOPROTEASE SPRTN"/>
    <property type="match status" value="1"/>
</dbReference>
<keyword evidence="13" id="KW-0539">Nucleus</keyword>
<comment type="caution">
    <text evidence="19">The sequence shown here is derived from an EMBL/GenBank/DDBJ whole genome shotgun (WGS) entry which is preliminary data.</text>
</comment>
<keyword evidence="6" id="KW-0479">Metal-binding</keyword>
<keyword evidence="9" id="KW-0378">Hydrolase</keyword>
<dbReference type="GO" id="GO:0008237">
    <property type="term" value="F:metallopeptidase activity"/>
    <property type="evidence" value="ECO:0007669"/>
    <property type="project" value="UniProtKB-KW"/>
</dbReference>
<dbReference type="EMBL" id="JBHFQA010000019">
    <property type="protein sequence ID" value="KAL2081893.1"/>
    <property type="molecule type" value="Genomic_DNA"/>
</dbReference>
<name>A0ABD1J3W5_9TELE</name>
<dbReference type="GO" id="GO:0008270">
    <property type="term" value="F:zinc ion binding"/>
    <property type="evidence" value="ECO:0007669"/>
    <property type="project" value="UniProtKB-KW"/>
</dbReference>
<evidence type="ECO:0000256" key="3">
    <source>
        <dbReference type="ARBA" id="ARBA00010724"/>
    </source>
</evidence>
<keyword evidence="11" id="KW-0482">Metalloprotease</keyword>
<evidence type="ECO:0000256" key="9">
    <source>
        <dbReference type="ARBA" id="ARBA00022801"/>
    </source>
</evidence>
<feature type="region of interest" description="Disordered" evidence="17">
    <location>
        <begin position="283"/>
        <end position="336"/>
    </location>
</feature>
<comment type="similarity">
    <text evidence="3">Belongs to the Spartan family.</text>
</comment>
<feature type="region of interest" description="Disordered" evidence="17">
    <location>
        <begin position="29"/>
        <end position="49"/>
    </location>
</feature>
<dbReference type="Pfam" id="PF10263">
    <property type="entry name" value="SprT-like"/>
    <property type="match status" value="1"/>
</dbReference>
<proteinExistence type="inferred from homology"/>
<accession>A0ABD1J3W5</accession>
<dbReference type="InterPro" id="IPR006640">
    <property type="entry name" value="SprT-like_domain"/>
</dbReference>
<evidence type="ECO:0000256" key="14">
    <source>
        <dbReference type="ARBA" id="ARBA00023885"/>
    </source>
</evidence>
<keyword evidence="10" id="KW-0862">Zinc</keyword>
<keyword evidence="5" id="KW-0645">Protease</keyword>
<evidence type="ECO:0000313" key="20">
    <source>
        <dbReference type="Proteomes" id="UP001591681"/>
    </source>
</evidence>
<organism evidence="19 20">
    <name type="scientific">Coilia grayii</name>
    <name type="common">Gray's grenadier anchovy</name>
    <dbReference type="NCBI Taxonomy" id="363190"/>
    <lineage>
        <taxon>Eukaryota</taxon>
        <taxon>Metazoa</taxon>
        <taxon>Chordata</taxon>
        <taxon>Craniata</taxon>
        <taxon>Vertebrata</taxon>
        <taxon>Euteleostomi</taxon>
        <taxon>Actinopterygii</taxon>
        <taxon>Neopterygii</taxon>
        <taxon>Teleostei</taxon>
        <taxon>Clupei</taxon>
        <taxon>Clupeiformes</taxon>
        <taxon>Clupeoidei</taxon>
        <taxon>Engraulidae</taxon>
        <taxon>Coilinae</taxon>
        <taxon>Coilia</taxon>
    </lineage>
</organism>
<dbReference type="SMART" id="SM00731">
    <property type="entry name" value="SprT"/>
    <property type="match status" value="1"/>
</dbReference>
<dbReference type="InterPro" id="IPR006642">
    <property type="entry name" value="Rad18_UBZ4"/>
</dbReference>
<evidence type="ECO:0000256" key="5">
    <source>
        <dbReference type="ARBA" id="ARBA00022670"/>
    </source>
</evidence>
<evidence type="ECO:0000256" key="11">
    <source>
        <dbReference type="ARBA" id="ARBA00023049"/>
    </source>
</evidence>
<feature type="compositionally biased region" description="Polar residues" evidence="17">
    <location>
        <begin position="327"/>
        <end position="336"/>
    </location>
</feature>
<feature type="compositionally biased region" description="Low complexity" evidence="17">
    <location>
        <begin position="513"/>
        <end position="527"/>
    </location>
</feature>
<dbReference type="PROSITE" id="PS51908">
    <property type="entry name" value="ZF_UBZ4"/>
    <property type="match status" value="1"/>
</dbReference>
<evidence type="ECO:0000256" key="6">
    <source>
        <dbReference type="ARBA" id="ARBA00022723"/>
    </source>
</evidence>
<evidence type="ECO:0000256" key="15">
    <source>
        <dbReference type="ARBA" id="ARBA00030396"/>
    </source>
</evidence>
<keyword evidence="12 16" id="KW-0234">DNA repair</keyword>
<feature type="region of interest" description="Disordered" evidence="17">
    <location>
        <begin position="397"/>
        <end position="527"/>
    </location>
</feature>
<evidence type="ECO:0000256" key="2">
    <source>
        <dbReference type="ARBA" id="ARBA00004286"/>
    </source>
</evidence>
<evidence type="ECO:0000256" key="16">
    <source>
        <dbReference type="PROSITE-ProRule" id="PRU01256"/>
    </source>
</evidence>
<keyword evidence="8 16" id="KW-0863">Zinc-finger</keyword>
<evidence type="ECO:0000256" key="10">
    <source>
        <dbReference type="ARBA" id="ARBA00022833"/>
    </source>
</evidence>
<dbReference type="FunFam" id="3.30.160.60:FF:000331">
    <property type="entry name" value="E3 ubiquitin-protein ligase RAD18"/>
    <property type="match status" value="1"/>
</dbReference>
<evidence type="ECO:0000256" key="4">
    <source>
        <dbReference type="ARBA" id="ARBA00022454"/>
    </source>
</evidence>
<evidence type="ECO:0000256" key="12">
    <source>
        <dbReference type="ARBA" id="ARBA00023204"/>
    </source>
</evidence>
<evidence type="ECO:0000313" key="19">
    <source>
        <dbReference type="EMBL" id="KAL2081893.1"/>
    </source>
</evidence>
<evidence type="ECO:0000259" key="18">
    <source>
        <dbReference type="PROSITE" id="PS51908"/>
    </source>
</evidence>
<dbReference type="SMART" id="SM00734">
    <property type="entry name" value="ZnF_Rad18"/>
    <property type="match status" value="1"/>
</dbReference>
<dbReference type="Proteomes" id="UP001591681">
    <property type="component" value="Unassembled WGS sequence"/>
</dbReference>
<dbReference type="GO" id="GO:0006281">
    <property type="term" value="P:DNA repair"/>
    <property type="evidence" value="ECO:0007669"/>
    <property type="project" value="UniProtKB-KW"/>
</dbReference>
<dbReference type="GO" id="GO:0006508">
    <property type="term" value="P:proteolysis"/>
    <property type="evidence" value="ECO:0007669"/>
    <property type="project" value="UniProtKB-KW"/>
</dbReference>
<evidence type="ECO:0000256" key="1">
    <source>
        <dbReference type="ARBA" id="ARBA00004123"/>
    </source>
</evidence>
<dbReference type="AlphaFoldDB" id="A0ABD1J3W5"/>
<keyword evidence="20" id="KW-1185">Reference proteome</keyword>
<feature type="domain" description="UBZ4-type" evidence="18">
    <location>
        <begin position="539"/>
        <end position="564"/>
    </location>
</feature>
<keyword evidence="4" id="KW-0158">Chromosome</keyword>
<dbReference type="PANTHER" id="PTHR21220">
    <property type="entry name" value="DNA-DEPENDENT METALLOPROTEASE SPRTN"/>
    <property type="match status" value="1"/>
</dbReference>
<evidence type="ECO:0000256" key="8">
    <source>
        <dbReference type="ARBA" id="ARBA00022771"/>
    </source>
</evidence>
<sequence length="564" mass="62132">MEDEDFLLALQLQEQFNYEASASTYANVQPSHSSSNVIPYSRPKPVSPDRPLSIVDESWEMIDPSPDVRTMFLEFNDMFFWGKLSGVEVKWSPRMTLCAGVCSYEGRGGLCSIRLSEPLLKLRPRRDLVETLLHEMIHALLFVTQNNRDRDGHGPEFCKHMNRINQATGTKITVYHSFHDEVDVYRQHWWRCNGPCQTRKPYFGYVKRAMNRAPSPRDPWWNDHQRSCGGTYTKVKEPEGYGKKGKSDGKDNKDTKPQKKPSAAGSQDIRNIIAFSGKGFVLGGGNSQSSSSTQKPLWQSPPKPVHIPPKSQVSPPRHSPEVKDTNFGPSQNGFNTNTVTNPVKKSIANHNAFVNVNGSPLRVAKTTGQLIKKSADHAKTKLVFQDIFGDVVSPQKTVSASDTSSKPRTPFSNNANTHGLTTSLDSKSATQSVPSGIPSTSRPFNRPQTSSTGGSKLGSVDPFHSRFPKSPQKSGTVTPGSRKRPLDSSISPPISKYFKPSSSPQKKSEAVRQAASPAPPAGQVAVPQQSAPIRMNQIMVNCPVCQARVAEVEINRHLDSCLSG</sequence>
<evidence type="ECO:0000256" key="17">
    <source>
        <dbReference type="SAM" id="MobiDB-lite"/>
    </source>
</evidence>
<evidence type="ECO:0000256" key="7">
    <source>
        <dbReference type="ARBA" id="ARBA00022763"/>
    </source>
</evidence>
<reference evidence="19 20" key="1">
    <citation type="submission" date="2024-09" db="EMBL/GenBank/DDBJ databases">
        <title>A chromosome-level genome assembly of Gray's grenadier anchovy, Coilia grayii.</title>
        <authorList>
            <person name="Fu Z."/>
        </authorList>
    </citation>
    <scope>NUCLEOTIDE SEQUENCE [LARGE SCALE GENOMIC DNA]</scope>
    <source>
        <strain evidence="19">G4</strain>
        <tissue evidence="19">Muscle</tissue>
    </source>
</reference>
<dbReference type="InterPro" id="IPR055220">
    <property type="entry name" value="SPRTN_ZBD"/>
</dbReference>